<dbReference type="STRING" id="1263082.A0A068SC47"/>
<dbReference type="InterPro" id="IPR052055">
    <property type="entry name" value="Hepadnavirus_pol/RT"/>
</dbReference>
<protein>
    <submittedName>
        <fullName evidence="1">Uncharacterized protein</fullName>
    </submittedName>
</protein>
<name>A0A068SC47_9FUNG</name>
<dbReference type="Proteomes" id="UP000027586">
    <property type="component" value="Unassembled WGS sequence"/>
</dbReference>
<proteinExistence type="predicted"/>
<dbReference type="OrthoDB" id="2274680at2759"/>
<comment type="caution">
    <text evidence="1">The sequence shown here is derived from an EMBL/GenBank/DDBJ whole genome shotgun (WGS) entry which is preliminary data.</text>
</comment>
<dbReference type="AlphaFoldDB" id="A0A068SC47"/>
<dbReference type="SUPFAM" id="SSF56672">
    <property type="entry name" value="DNA/RNA polymerases"/>
    <property type="match status" value="1"/>
</dbReference>
<gene>
    <name evidence="1" type="ORF">LCOR_10753.1</name>
</gene>
<reference evidence="1" key="1">
    <citation type="submission" date="2013-08" db="EMBL/GenBank/DDBJ databases">
        <title>Gene expansion shapes genome architecture in the human pathogen Lichtheimia corymbifera: an evolutionary genomics analysis in the ancient terrestrial Mucorales (Mucoromycotina).</title>
        <authorList>
            <person name="Schwartze V.U."/>
            <person name="Winter S."/>
            <person name="Shelest E."/>
            <person name="Marcet-Houben M."/>
            <person name="Horn F."/>
            <person name="Wehner S."/>
            <person name="Hoffmann K."/>
            <person name="Riege K."/>
            <person name="Sammeth M."/>
            <person name="Nowrousian M."/>
            <person name="Valiante V."/>
            <person name="Linde J."/>
            <person name="Jacobsen I.D."/>
            <person name="Marz M."/>
            <person name="Brakhage A.A."/>
            <person name="Gabaldon T."/>
            <person name="Bocker S."/>
            <person name="Voigt K."/>
        </authorList>
    </citation>
    <scope>NUCLEOTIDE SEQUENCE [LARGE SCALE GENOMIC DNA]</scope>
    <source>
        <strain evidence="1">FSU 9682</strain>
    </source>
</reference>
<dbReference type="PANTHER" id="PTHR33050">
    <property type="entry name" value="REVERSE TRANSCRIPTASE DOMAIN-CONTAINING PROTEIN"/>
    <property type="match status" value="1"/>
</dbReference>
<dbReference type="VEuPathDB" id="FungiDB:LCOR_10753.1"/>
<dbReference type="CDD" id="cd09275">
    <property type="entry name" value="RNase_HI_RT_DIRS1"/>
    <property type="match status" value="1"/>
</dbReference>
<evidence type="ECO:0000313" key="1">
    <source>
        <dbReference type="EMBL" id="CDH59953.1"/>
    </source>
</evidence>
<dbReference type="EMBL" id="CBTN010000079">
    <property type="protein sequence ID" value="CDH59953.1"/>
    <property type="molecule type" value="Genomic_DNA"/>
</dbReference>
<organism evidence="1 2">
    <name type="scientific">Lichtheimia corymbifera JMRC:FSU:9682</name>
    <dbReference type="NCBI Taxonomy" id="1263082"/>
    <lineage>
        <taxon>Eukaryota</taxon>
        <taxon>Fungi</taxon>
        <taxon>Fungi incertae sedis</taxon>
        <taxon>Mucoromycota</taxon>
        <taxon>Mucoromycotina</taxon>
        <taxon>Mucoromycetes</taxon>
        <taxon>Mucorales</taxon>
        <taxon>Lichtheimiaceae</taxon>
        <taxon>Lichtheimia</taxon>
    </lineage>
</organism>
<dbReference type="InterPro" id="IPR043502">
    <property type="entry name" value="DNA/RNA_pol_sf"/>
</dbReference>
<keyword evidence="2" id="KW-1185">Reference proteome</keyword>
<accession>A0A068SC47</accession>
<evidence type="ECO:0000313" key="2">
    <source>
        <dbReference type="Proteomes" id="UP000027586"/>
    </source>
</evidence>
<sequence length="306" mass="34411">MSSFQNGNNEADLHLDPTHHGFSNQFGFEGRLPTRARSSFITSILAVRMASSRAAMANLTIRPISQSNGVHKSYSSSASLGQKEGYSDLSIFRRFLPELGFHINIDKSSLIPSQELEDLGFRINTRTMQLQVPPHKVRDLPSNASRLLLKTHCPIKQVASFIGKVYTDASDPGWGIVSQAQTWHDQWTPQECTQHINWKELMVIWKAIHIPHFIGKCLQIYCNNMTTIAYVNNFGGTGSPLLMDLANRIWTHCLSINTRLHLKYIPYSHPCSIQRALHHGDCNSKSNGELPLSISIIWTQHGVLIT</sequence>
<dbReference type="PANTHER" id="PTHR33050:SF7">
    <property type="entry name" value="RIBONUCLEASE H"/>
    <property type="match status" value="1"/>
</dbReference>